<comment type="function">
    <text evidence="4 14">Catalyzes ATP-dependent phosphorylation of adenosylcobinamide and addition of GMP to adenosylcobinamide phosphate.</text>
</comment>
<evidence type="ECO:0000256" key="13">
    <source>
        <dbReference type="ARBA" id="ARBA00023134"/>
    </source>
</evidence>
<dbReference type="RefSeq" id="WP_009539049.1">
    <property type="nucleotide sequence ID" value="NZ_ANHY01000003.1"/>
</dbReference>
<dbReference type="OrthoDB" id="9788370at2"/>
<dbReference type="PANTHER" id="PTHR34848">
    <property type="match status" value="1"/>
</dbReference>
<dbReference type="PIRSF" id="PIRSF006135">
    <property type="entry name" value="CobU"/>
    <property type="match status" value="1"/>
</dbReference>
<organism evidence="17 18">
    <name type="scientific">Caenispirillum salinarum AK4</name>
    <dbReference type="NCBI Taxonomy" id="1238182"/>
    <lineage>
        <taxon>Bacteria</taxon>
        <taxon>Pseudomonadati</taxon>
        <taxon>Pseudomonadota</taxon>
        <taxon>Alphaproteobacteria</taxon>
        <taxon>Rhodospirillales</taxon>
        <taxon>Novispirillaceae</taxon>
        <taxon>Caenispirillum</taxon>
    </lineage>
</organism>
<dbReference type="AlphaFoldDB" id="K9HWH8"/>
<keyword evidence="18" id="KW-1185">Reference proteome</keyword>
<comment type="catalytic activity">
    <reaction evidence="2 14">
        <text>adenosylcob(III)inamide phosphate + GTP + H(+) = adenosylcob(III)inamide-GDP + diphosphate</text>
        <dbReference type="Rhea" id="RHEA:22712"/>
        <dbReference type="ChEBI" id="CHEBI:15378"/>
        <dbReference type="ChEBI" id="CHEBI:33019"/>
        <dbReference type="ChEBI" id="CHEBI:37565"/>
        <dbReference type="ChEBI" id="CHEBI:58502"/>
        <dbReference type="ChEBI" id="CHEBI:60487"/>
        <dbReference type="EC" id="2.7.7.62"/>
    </reaction>
</comment>
<comment type="similarity">
    <text evidence="7 14">Belongs to the CobU/CobP family.</text>
</comment>
<evidence type="ECO:0000256" key="10">
    <source>
        <dbReference type="ARBA" id="ARBA00022741"/>
    </source>
</evidence>
<evidence type="ECO:0000256" key="6">
    <source>
        <dbReference type="ARBA" id="ARBA00005159"/>
    </source>
</evidence>
<keyword evidence="9 14" id="KW-0808">Transferase</keyword>
<evidence type="ECO:0000256" key="11">
    <source>
        <dbReference type="ARBA" id="ARBA00022777"/>
    </source>
</evidence>
<dbReference type="SUPFAM" id="SSF52540">
    <property type="entry name" value="P-loop containing nucleoside triphosphate hydrolases"/>
    <property type="match status" value="1"/>
</dbReference>
<keyword evidence="12 14" id="KW-0067">ATP-binding</keyword>
<gene>
    <name evidence="17" type="ORF">C882_2640</name>
</gene>
<comment type="catalytic activity">
    <reaction evidence="3">
        <text>adenosylcob(III)inamide + GTP = adenosylcob(III)inamide phosphate + GDP + H(+)</text>
        <dbReference type="Rhea" id="RHEA:15765"/>
        <dbReference type="ChEBI" id="CHEBI:2480"/>
        <dbReference type="ChEBI" id="CHEBI:15378"/>
        <dbReference type="ChEBI" id="CHEBI:37565"/>
        <dbReference type="ChEBI" id="CHEBI:58189"/>
        <dbReference type="ChEBI" id="CHEBI:58502"/>
        <dbReference type="EC" id="2.7.1.156"/>
    </reaction>
</comment>
<evidence type="ECO:0000256" key="9">
    <source>
        <dbReference type="ARBA" id="ARBA00022679"/>
    </source>
</evidence>
<keyword evidence="11 14" id="KW-0418">Kinase</keyword>
<dbReference type="GO" id="GO:0005525">
    <property type="term" value="F:GTP binding"/>
    <property type="evidence" value="ECO:0007669"/>
    <property type="project" value="UniProtKB-UniRule"/>
</dbReference>
<feature type="active site" description="GMP-histidine intermediate" evidence="15">
    <location>
        <position position="66"/>
    </location>
</feature>
<comment type="pathway">
    <text evidence="6 14">Cofactor biosynthesis; adenosylcobalamin biosynthesis; adenosylcobalamin from cob(II)yrinate a,c-diamide: step 5/7.</text>
</comment>
<dbReference type="EC" id="2.7.7.62" evidence="14"/>
<dbReference type="UniPathway" id="UPA00148">
    <property type="reaction ID" value="UER00236"/>
</dbReference>
<accession>K9HWH8</accession>
<feature type="binding site" evidence="16">
    <location>
        <begin position="50"/>
        <end position="52"/>
    </location>
    <ligand>
        <name>GTP</name>
        <dbReference type="ChEBI" id="CHEBI:37565"/>
    </ligand>
</feature>
<dbReference type="PATRIC" id="fig|1238182.3.peg.600"/>
<dbReference type="PANTHER" id="PTHR34848:SF1">
    <property type="entry name" value="BIFUNCTIONAL ADENOSYLCOBALAMIN BIOSYNTHESIS PROTEIN COBU"/>
    <property type="match status" value="1"/>
</dbReference>
<keyword evidence="13 14" id="KW-0342">GTP-binding</keyword>
<evidence type="ECO:0000256" key="12">
    <source>
        <dbReference type="ARBA" id="ARBA00022840"/>
    </source>
</evidence>
<dbReference type="InterPro" id="IPR027417">
    <property type="entry name" value="P-loop_NTPase"/>
</dbReference>
<dbReference type="GO" id="GO:0005524">
    <property type="term" value="F:ATP binding"/>
    <property type="evidence" value="ECO:0007669"/>
    <property type="project" value="UniProtKB-UniRule"/>
</dbReference>
<evidence type="ECO:0000256" key="5">
    <source>
        <dbReference type="ARBA" id="ARBA00004692"/>
    </source>
</evidence>
<keyword evidence="10 14" id="KW-0547">Nucleotide-binding</keyword>
<comment type="catalytic activity">
    <reaction evidence="1 14">
        <text>adenosylcob(III)inamide + ATP = adenosylcob(III)inamide phosphate + ADP + H(+)</text>
        <dbReference type="Rhea" id="RHEA:15769"/>
        <dbReference type="ChEBI" id="CHEBI:2480"/>
        <dbReference type="ChEBI" id="CHEBI:15378"/>
        <dbReference type="ChEBI" id="CHEBI:30616"/>
        <dbReference type="ChEBI" id="CHEBI:58502"/>
        <dbReference type="ChEBI" id="CHEBI:456216"/>
        <dbReference type="EC" id="2.7.1.156"/>
    </reaction>
</comment>
<evidence type="ECO:0000256" key="14">
    <source>
        <dbReference type="PIRNR" id="PIRNR006135"/>
    </source>
</evidence>
<comment type="pathway">
    <text evidence="5 14">Cofactor biosynthesis; adenosylcobalamin biosynthesis; adenosylcobalamin from cob(II)yrinate a,c-diamide: step 6/7.</text>
</comment>
<dbReference type="Proteomes" id="UP000009881">
    <property type="component" value="Unassembled WGS sequence"/>
</dbReference>
<keyword evidence="17" id="KW-0548">Nucleotidyltransferase</keyword>
<dbReference type="NCBIfam" id="NF004469">
    <property type="entry name" value="PRK05800.1"/>
    <property type="match status" value="1"/>
</dbReference>
<evidence type="ECO:0000313" key="17">
    <source>
        <dbReference type="EMBL" id="EKV32561.1"/>
    </source>
</evidence>
<feature type="binding site" evidence="16">
    <location>
        <begin position="67"/>
        <end position="70"/>
    </location>
    <ligand>
        <name>GTP</name>
        <dbReference type="ChEBI" id="CHEBI:37565"/>
    </ligand>
</feature>
<evidence type="ECO:0000313" key="18">
    <source>
        <dbReference type="Proteomes" id="UP000009881"/>
    </source>
</evidence>
<evidence type="ECO:0000256" key="15">
    <source>
        <dbReference type="PIRSR" id="PIRSR006135-1"/>
    </source>
</evidence>
<feature type="binding site" evidence="16">
    <location>
        <position position="99"/>
    </location>
    <ligand>
        <name>GTP</name>
        <dbReference type="ChEBI" id="CHEBI:37565"/>
    </ligand>
</feature>
<evidence type="ECO:0000256" key="8">
    <source>
        <dbReference type="ARBA" id="ARBA00022573"/>
    </source>
</evidence>
<dbReference type="GO" id="GO:0009236">
    <property type="term" value="P:cobalamin biosynthetic process"/>
    <property type="evidence" value="ECO:0007669"/>
    <property type="project" value="UniProtKB-UniRule"/>
</dbReference>
<dbReference type="Pfam" id="PF02283">
    <property type="entry name" value="CobU"/>
    <property type="match status" value="1"/>
</dbReference>
<dbReference type="CDD" id="cd00544">
    <property type="entry name" value="CobU"/>
    <property type="match status" value="1"/>
</dbReference>
<dbReference type="GO" id="GO:0043752">
    <property type="term" value="F:adenosylcobinamide kinase activity"/>
    <property type="evidence" value="ECO:0007669"/>
    <property type="project" value="UniProtKB-EC"/>
</dbReference>
<sequence length="201" mass="21850">MLPSVVPPSPADFSPLPPLTVIIGGARSGKSRLAEQIIRASGAARATYVATAQAWDDEMAARIAMHRERRSRFWHTIEEPLELSTLLPRVNPGEPVLVDCLTLWLTNQMLADPPRDIEFAIDGLREALHDTMAPVVLVSNEVGLGIVPDSMLGRSFRDQAGRLNQVMSEAADRVIFVAAGVPLILKNIPSDPSRTRNSPSS</sequence>
<dbReference type="Gene3D" id="3.40.50.300">
    <property type="entry name" value="P-loop containing nucleotide triphosphate hydrolases"/>
    <property type="match status" value="1"/>
</dbReference>
<dbReference type="InterPro" id="IPR003203">
    <property type="entry name" value="CobU/CobP"/>
</dbReference>
<evidence type="ECO:0000256" key="3">
    <source>
        <dbReference type="ARBA" id="ARBA00001522"/>
    </source>
</evidence>
<proteinExistence type="inferred from homology"/>
<dbReference type="EC" id="2.7.1.156" evidence="14"/>
<dbReference type="eggNOG" id="COG2087">
    <property type="taxonomic scope" value="Bacteria"/>
</dbReference>
<evidence type="ECO:0000256" key="7">
    <source>
        <dbReference type="ARBA" id="ARBA00007490"/>
    </source>
</evidence>
<evidence type="ECO:0000256" key="16">
    <source>
        <dbReference type="PIRSR" id="PIRSR006135-2"/>
    </source>
</evidence>
<keyword evidence="8 14" id="KW-0169">Cobalamin biosynthesis</keyword>
<evidence type="ECO:0000256" key="4">
    <source>
        <dbReference type="ARBA" id="ARBA00003889"/>
    </source>
</evidence>
<reference evidence="17 18" key="1">
    <citation type="journal article" date="2013" name="Genome Announc.">
        <title>Draft Genome Sequence of an Alphaproteobacterium, Caenispirillum salinarum AK4(T), Isolated from a Solar Saltern.</title>
        <authorList>
            <person name="Khatri I."/>
            <person name="Singh A."/>
            <person name="Korpole S."/>
            <person name="Pinnaka A.K."/>
            <person name="Subramanian S."/>
        </authorList>
    </citation>
    <scope>NUCLEOTIDE SEQUENCE [LARGE SCALE GENOMIC DNA]</scope>
    <source>
        <strain evidence="17 18">AK4</strain>
    </source>
</reference>
<comment type="caution">
    <text evidence="17">The sequence shown here is derived from an EMBL/GenBank/DDBJ whole genome shotgun (WGS) entry which is preliminary data.</text>
</comment>
<evidence type="ECO:0000256" key="2">
    <source>
        <dbReference type="ARBA" id="ARBA00000711"/>
    </source>
</evidence>
<dbReference type="GO" id="GO:0008820">
    <property type="term" value="F:cobinamide phosphate guanylyltransferase activity"/>
    <property type="evidence" value="ECO:0007669"/>
    <property type="project" value="UniProtKB-UniRule"/>
</dbReference>
<evidence type="ECO:0000256" key="1">
    <source>
        <dbReference type="ARBA" id="ARBA00000312"/>
    </source>
</evidence>
<feature type="binding site" evidence="16">
    <location>
        <position position="78"/>
    </location>
    <ligand>
        <name>GTP</name>
        <dbReference type="ChEBI" id="CHEBI:37565"/>
    </ligand>
</feature>
<protein>
    <recommendedName>
        <fullName evidence="14">Bifunctional adenosylcobalamin biosynthesis protein</fullName>
        <ecNumber evidence="14">2.7.1.156</ecNumber>
        <ecNumber evidence="14">2.7.7.62</ecNumber>
    </recommendedName>
</protein>
<feature type="binding site" evidence="16">
    <location>
        <begin position="24"/>
        <end position="31"/>
    </location>
    <ligand>
        <name>GTP</name>
        <dbReference type="ChEBI" id="CHEBI:37565"/>
    </ligand>
</feature>
<dbReference type="EMBL" id="ANHY01000003">
    <property type="protein sequence ID" value="EKV32561.1"/>
    <property type="molecule type" value="Genomic_DNA"/>
</dbReference>
<dbReference type="STRING" id="1238182.C882_2640"/>
<name>K9HWH8_9PROT</name>